<dbReference type="AlphaFoldDB" id="A0A822Y4I9"/>
<keyword evidence="4" id="KW-0479">Metal-binding</keyword>
<dbReference type="Gene3D" id="1.10.600.10">
    <property type="entry name" value="Farnesyl Diphosphate Synthase"/>
    <property type="match status" value="2"/>
</dbReference>
<evidence type="ECO:0000256" key="4">
    <source>
        <dbReference type="ARBA" id="ARBA00022723"/>
    </source>
</evidence>
<dbReference type="SUPFAM" id="SSF48576">
    <property type="entry name" value="Terpenoid synthases"/>
    <property type="match status" value="1"/>
</dbReference>
<accession>A0A822Y4I9</accession>
<evidence type="ECO:0000313" key="8">
    <source>
        <dbReference type="Proteomes" id="UP000607653"/>
    </source>
</evidence>
<dbReference type="Pfam" id="PF00348">
    <property type="entry name" value="polyprenyl_synt"/>
    <property type="match status" value="1"/>
</dbReference>
<dbReference type="GO" id="GO:0046872">
    <property type="term" value="F:metal ion binding"/>
    <property type="evidence" value="ECO:0007669"/>
    <property type="project" value="UniProtKB-KW"/>
</dbReference>
<dbReference type="GO" id="GO:0008299">
    <property type="term" value="P:isoprenoid biosynthetic process"/>
    <property type="evidence" value="ECO:0007669"/>
    <property type="project" value="UniProtKB-KW"/>
</dbReference>
<evidence type="ECO:0000256" key="3">
    <source>
        <dbReference type="ARBA" id="ARBA00022679"/>
    </source>
</evidence>
<keyword evidence="8" id="KW-1185">Reference proteome</keyword>
<keyword evidence="3" id="KW-0808">Transferase</keyword>
<comment type="similarity">
    <text evidence="2">Belongs to the FPP/GGPP synthase family.</text>
</comment>
<dbReference type="GO" id="GO:0004659">
    <property type="term" value="F:prenyltransferase activity"/>
    <property type="evidence" value="ECO:0007669"/>
    <property type="project" value="InterPro"/>
</dbReference>
<keyword evidence="5" id="KW-0460">Magnesium</keyword>
<dbReference type="PROSITE" id="PS00444">
    <property type="entry name" value="POLYPRENYL_SYNTHASE_2"/>
    <property type="match status" value="1"/>
</dbReference>
<dbReference type="PANTHER" id="PTHR43281:SF1">
    <property type="entry name" value="FARNESYL DIPHOSPHATE SYNTHASE"/>
    <property type="match status" value="1"/>
</dbReference>
<dbReference type="InterPro" id="IPR008949">
    <property type="entry name" value="Isoprenoid_synthase_dom_sf"/>
</dbReference>
<dbReference type="EMBL" id="DUZY01000002">
    <property type="protein sequence ID" value="DAD26913.1"/>
    <property type="molecule type" value="Genomic_DNA"/>
</dbReference>
<keyword evidence="6" id="KW-0414">Isoprene biosynthesis</keyword>
<comment type="caution">
    <text evidence="7">The sequence shown here is derived from an EMBL/GenBank/DDBJ whole genome shotgun (WGS) entry which is preliminary data.</text>
</comment>
<evidence type="ECO:0000256" key="2">
    <source>
        <dbReference type="ARBA" id="ARBA00006706"/>
    </source>
</evidence>
<dbReference type="InterPro" id="IPR033749">
    <property type="entry name" value="Polyprenyl_synt_CS"/>
</dbReference>
<dbReference type="Proteomes" id="UP000607653">
    <property type="component" value="Unassembled WGS sequence"/>
</dbReference>
<dbReference type="GO" id="GO:0005737">
    <property type="term" value="C:cytoplasm"/>
    <property type="evidence" value="ECO:0007669"/>
    <property type="project" value="UniProtKB-ARBA"/>
</dbReference>
<evidence type="ECO:0000256" key="5">
    <source>
        <dbReference type="ARBA" id="ARBA00022842"/>
    </source>
</evidence>
<evidence type="ECO:0000256" key="6">
    <source>
        <dbReference type="ARBA" id="ARBA00023229"/>
    </source>
</evidence>
<evidence type="ECO:0000256" key="1">
    <source>
        <dbReference type="ARBA" id="ARBA00001946"/>
    </source>
</evidence>
<evidence type="ECO:0000313" key="7">
    <source>
        <dbReference type="EMBL" id="DAD26913.1"/>
    </source>
</evidence>
<dbReference type="InterPro" id="IPR000092">
    <property type="entry name" value="Polyprenyl_synt"/>
</dbReference>
<organism evidence="7 8">
    <name type="scientific">Nelumbo nucifera</name>
    <name type="common">Sacred lotus</name>
    <dbReference type="NCBI Taxonomy" id="4432"/>
    <lineage>
        <taxon>Eukaryota</taxon>
        <taxon>Viridiplantae</taxon>
        <taxon>Streptophyta</taxon>
        <taxon>Embryophyta</taxon>
        <taxon>Tracheophyta</taxon>
        <taxon>Spermatophyta</taxon>
        <taxon>Magnoliopsida</taxon>
        <taxon>Proteales</taxon>
        <taxon>Nelumbonaceae</taxon>
        <taxon>Nelumbo</taxon>
    </lineage>
</organism>
<name>A0A822Y4I9_NELNU</name>
<proteinExistence type="inferred from homology"/>
<gene>
    <name evidence="7" type="ORF">HUJ06_028381</name>
</gene>
<dbReference type="PANTHER" id="PTHR43281">
    <property type="entry name" value="FARNESYL DIPHOSPHATE SYNTHASE"/>
    <property type="match status" value="1"/>
</dbReference>
<comment type="cofactor">
    <cofactor evidence="1">
        <name>Mg(2+)</name>
        <dbReference type="ChEBI" id="CHEBI:18420"/>
    </cofactor>
</comment>
<protein>
    <submittedName>
        <fullName evidence="7">Uncharacterized protein</fullName>
    </submittedName>
</protein>
<reference evidence="7 8" key="1">
    <citation type="journal article" date="2020" name="Mol. Biol. Evol.">
        <title>Distinct Expression and Methylation Patterns for Genes with Different Fates following a Single Whole-Genome Duplication in Flowering Plants.</title>
        <authorList>
            <person name="Shi T."/>
            <person name="Rahmani R.S."/>
            <person name="Gugger P.F."/>
            <person name="Wang M."/>
            <person name="Li H."/>
            <person name="Zhang Y."/>
            <person name="Li Z."/>
            <person name="Wang Q."/>
            <person name="Van de Peer Y."/>
            <person name="Marchal K."/>
            <person name="Chen J."/>
        </authorList>
    </citation>
    <scope>NUCLEOTIDE SEQUENCE [LARGE SCALE GENOMIC DNA]</scope>
    <source>
        <tissue evidence="7">Leaf</tissue>
    </source>
</reference>
<sequence length="193" mass="21038">MPLNHLGSVFHFEEYMATKAERVNKALEEVVFIAGWSEAHLPHPGITSCELVGGDGSLALPVACAIEMIHTMSLIHDYLPSIVVLDRDALLSLTTDVPPNLVVRVVAELGAAVGSDGLVVGQIVGMTCEGHQVVGLKELEYIHVHKTTKLLEASAVYGMIMERRYARCIGLLFQVVDDILDITKVCQIFSFII</sequence>